<dbReference type="RefSeq" id="WP_042871541.1">
    <property type="nucleotide sequence ID" value="NZ_CM001975.1"/>
</dbReference>
<dbReference type="STRING" id="568768.GCA_000406125_02559"/>
<accession>A0A5B8I4K1</accession>
<keyword evidence="2" id="KW-1185">Reference proteome</keyword>
<gene>
    <name evidence="1" type="ORF">Dpoa569_0001298</name>
</gene>
<organism evidence="1 2">
    <name type="scientific">Dickeya poaceiphila</name>
    <dbReference type="NCBI Taxonomy" id="568768"/>
    <lineage>
        <taxon>Bacteria</taxon>
        <taxon>Pseudomonadati</taxon>
        <taxon>Pseudomonadota</taxon>
        <taxon>Gammaproteobacteria</taxon>
        <taxon>Enterobacterales</taxon>
        <taxon>Pectobacteriaceae</taxon>
        <taxon>Dickeya</taxon>
    </lineage>
</organism>
<dbReference type="KEGG" id="dic:Dpoa569_0001298"/>
<dbReference type="EMBL" id="CP042220">
    <property type="protein sequence ID" value="QDX29523.1"/>
    <property type="molecule type" value="Genomic_DNA"/>
</dbReference>
<name>A0A5B8I4K1_9GAMM</name>
<protein>
    <submittedName>
        <fullName evidence="1">Uncharacterized protein</fullName>
    </submittedName>
</protein>
<evidence type="ECO:0000313" key="2">
    <source>
        <dbReference type="Proteomes" id="UP000320591"/>
    </source>
</evidence>
<sequence length="66" mass="7536">MQIELNEFEQDELTQLITCFFQDGFESEHLESVLKRLTQDEDAEPYVCPKCGGVGWSAGCDECIPY</sequence>
<dbReference type="AlphaFoldDB" id="A0A5B8I4K1"/>
<evidence type="ECO:0000313" key="1">
    <source>
        <dbReference type="EMBL" id="QDX29523.1"/>
    </source>
</evidence>
<dbReference type="Proteomes" id="UP000320591">
    <property type="component" value="Chromosome"/>
</dbReference>
<reference evidence="1 2" key="1">
    <citation type="journal article" date="2019" name="Environ. Microbiol.">
        <title>The phytopathogenic nature of Dickeya aquatica 174/2 and the dynamic early evolution of Dickeya pathogenicity.</title>
        <authorList>
            <person name="Duprey A."/>
            <person name="Taib N."/>
            <person name="Leonard S."/>
            <person name="Garin T."/>
            <person name="Flandrois J.P."/>
            <person name="Nasser W."/>
            <person name="Brochier-Armanet C."/>
            <person name="Reverchon S."/>
        </authorList>
    </citation>
    <scope>NUCLEOTIDE SEQUENCE [LARGE SCALE GENOMIC DNA]</scope>
    <source>
        <strain evidence="1 2">NCPPB 569</strain>
    </source>
</reference>
<proteinExistence type="predicted"/>